<dbReference type="Proteomes" id="UP000556201">
    <property type="component" value="Unassembled WGS sequence"/>
</dbReference>
<dbReference type="InterPro" id="IPR052517">
    <property type="entry name" value="GlcG_carb_metab_protein"/>
</dbReference>
<dbReference type="InterPro" id="IPR005624">
    <property type="entry name" value="PduO/GlcC-like"/>
</dbReference>
<protein>
    <submittedName>
        <fullName evidence="1">Uncharacterized protein GlcG (DUF336 family)</fullName>
    </submittedName>
</protein>
<proteinExistence type="predicted"/>
<dbReference type="PANTHER" id="PTHR34309">
    <property type="entry name" value="SLR1406 PROTEIN"/>
    <property type="match status" value="1"/>
</dbReference>
<dbReference type="AlphaFoldDB" id="A0A7W9FRG1"/>
<dbReference type="SUPFAM" id="SSF143744">
    <property type="entry name" value="GlcG-like"/>
    <property type="match status" value="1"/>
</dbReference>
<accession>A0A7W9FRG1</accession>
<name>A0A7W9FRG1_BREVE</name>
<evidence type="ECO:0000313" key="2">
    <source>
        <dbReference type="Proteomes" id="UP000556201"/>
    </source>
</evidence>
<dbReference type="EMBL" id="JACHLJ010000001">
    <property type="protein sequence ID" value="MBB5770237.1"/>
    <property type="molecule type" value="Genomic_DNA"/>
</dbReference>
<dbReference type="Pfam" id="PF03928">
    <property type="entry name" value="HbpS-like"/>
    <property type="match status" value="1"/>
</dbReference>
<comment type="caution">
    <text evidence="1">The sequence shown here is derived from an EMBL/GenBank/DDBJ whole genome shotgun (WGS) entry which is preliminary data.</text>
</comment>
<reference evidence="1 2" key="1">
    <citation type="submission" date="2020-08" db="EMBL/GenBank/DDBJ databases">
        <title>Functional genomics of gut bacteria from endangered species of beetles.</title>
        <authorList>
            <person name="Carlos-Shanley C."/>
        </authorList>
    </citation>
    <scope>NUCLEOTIDE SEQUENCE [LARGE SCALE GENOMIC DNA]</scope>
    <source>
        <strain evidence="1 2">S00192</strain>
    </source>
</reference>
<dbReference type="Gene3D" id="3.30.450.150">
    <property type="entry name" value="Haem-degrading domain"/>
    <property type="match status" value="1"/>
</dbReference>
<evidence type="ECO:0000313" key="1">
    <source>
        <dbReference type="EMBL" id="MBB5770237.1"/>
    </source>
</evidence>
<dbReference type="InterPro" id="IPR038084">
    <property type="entry name" value="PduO/GlcC-like_sf"/>
</dbReference>
<sequence length="121" mass="12079">MIAAEMQATEIGVRATVVVLDRGGEQVAMARMDGAWPGAFDLALGKAQTARSFHAPSAAFVSLIQPGANLFGIGTACAGKYVILPGGLPIRVSGHVVGAIGVSGGDTDQDAAIALAALGTF</sequence>
<organism evidence="1 2">
    <name type="scientific">Brevundimonas vesicularis</name>
    <name type="common">Pseudomonas vesicularis</name>
    <dbReference type="NCBI Taxonomy" id="41276"/>
    <lineage>
        <taxon>Bacteria</taxon>
        <taxon>Pseudomonadati</taxon>
        <taxon>Pseudomonadota</taxon>
        <taxon>Alphaproteobacteria</taxon>
        <taxon>Caulobacterales</taxon>
        <taxon>Caulobacteraceae</taxon>
        <taxon>Brevundimonas</taxon>
    </lineage>
</organism>
<gene>
    <name evidence="1" type="ORF">HNP47_000206</name>
</gene>
<dbReference type="PANTHER" id="PTHR34309:SF1">
    <property type="entry name" value="PROTEIN GLCG"/>
    <property type="match status" value="1"/>
</dbReference>